<dbReference type="PANTHER" id="PTHR42987:SF6">
    <property type="entry name" value="PROTEINASE IV"/>
    <property type="match status" value="1"/>
</dbReference>
<protein>
    <submittedName>
        <fullName evidence="7">Protease-4</fullName>
    </submittedName>
</protein>
<keyword evidence="3" id="KW-0378">Hydrolase</keyword>
<dbReference type="InterPro" id="IPR002142">
    <property type="entry name" value="Peptidase_S49"/>
</dbReference>
<evidence type="ECO:0000256" key="4">
    <source>
        <dbReference type="ARBA" id="ARBA00022825"/>
    </source>
</evidence>
<keyword evidence="8" id="KW-1185">Reference proteome</keyword>
<dbReference type="GO" id="GO:0006508">
    <property type="term" value="P:proteolysis"/>
    <property type="evidence" value="ECO:0007669"/>
    <property type="project" value="UniProtKB-KW"/>
</dbReference>
<dbReference type="STRING" id="89524.SAMN05444370_11189"/>
<reference evidence="7 8" key="1">
    <citation type="submission" date="2016-10" db="EMBL/GenBank/DDBJ databases">
        <authorList>
            <person name="de Groot N.N."/>
        </authorList>
    </citation>
    <scope>NUCLEOTIDE SEQUENCE [LARGE SCALE GENOMIC DNA]</scope>
    <source>
        <strain evidence="7 8">DSM 15345</strain>
    </source>
</reference>
<dbReference type="RefSeq" id="WP_093254854.1">
    <property type="nucleotide sequence ID" value="NZ_FNQM01000011.1"/>
</dbReference>
<organism evidence="7 8">
    <name type="scientific">Rubrimonas cliftonensis</name>
    <dbReference type="NCBI Taxonomy" id="89524"/>
    <lineage>
        <taxon>Bacteria</taxon>
        <taxon>Pseudomonadati</taxon>
        <taxon>Pseudomonadota</taxon>
        <taxon>Alphaproteobacteria</taxon>
        <taxon>Rhodobacterales</taxon>
        <taxon>Paracoccaceae</taxon>
        <taxon>Rubrimonas</taxon>
    </lineage>
</organism>
<dbReference type="GO" id="GO:0008236">
    <property type="term" value="F:serine-type peptidase activity"/>
    <property type="evidence" value="ECO:0007669"/>
    <property type="project" value="UniProtKB-KW"/>
</dbReference>
<dbReference type="SUPFAM" id="SSF52096">
    <property type="entry name" value="ClpP/crotonase"/>
    <property type="match status" value="1"/>
</dbReference>
<keyword evidence="4" id="KW-0720">Serine protease</keyword>
<evidence type="ECO:0000256" key="3">
    <source>
        <dbReference type="ARBA" id="ARBA00022801"/>
    </source>
</evidence>
<evidence type="ECO:0000256" key="2">
    <source>
        <dbReference type="ARBA" id="ARBA00022670"/>
    </source>
</evidence>
<evidence type="ECO:0000259" key="6">
    <source>
        <dbReference type="Pfam" id="PF01343"/>
    </source>
</evidence>
<evidence type="ECO:0000313" key="7">
    <source>
        <dbReference type="EMBL" id="SEA77240.1"/>
    </source>
</evidence>
<dbReference type="InterPro" id="IPR047272">
    <property type="entry name" value="S49_SppA_C"/>
</dbReference>
<dbReference type="CDD" id="cd07023">
    <property type="entry name" value="S49_Sppa_N_C"/>
    <property type="match status" value="1"/>
</dbReference>
<keyword evidence="5" id="KW-1133">Transmembrane helix</keyword>
<gene>
    <name evidence="7" type="ORF">SAMN05444370_11189</name>
</gene>
<dbReference type="Proteomes" id="UP000198703">
    <property type="component" value="Unassembled WGS sequence"/>
</dbReference>
<dbReference type="Gene3D" id="6.20.330.10">
    <property type="match status" value="1"/>
</dbReference>
<feature type="domain" description="Peptidase S49" evidence="6">
    <location>
        <begin position="103"/>
        <end position="253"/>
    </location>
</feature>
<evidence type="ECO:0000313" key="8">
    <source>
        <dbReference type="Proteomes" id="UP000198703"/>
    </source>
</evidence>
<comment type="similarity">
    <text evidence="1">Belongs to the peptidase S49 family.</text>
</comment>
<dbReference type="OrthoDB" id="9764363at2"/>
<evidence type="ECO:0000256" key="1">
    <source>
        <dbReference type="ARBA" id="ARBA00008683"/>
    </source>
</evidence>
<proteinExistence type="inferred from homology"/>
<dbReference type="NCBIfam" id="TIGR00706">
    <property type="entry name" value="SppA_dom"/>
    <property type="match status" value="1"/>
</dbReference>
<keyword evidence="5" id="KW-0472">Membrane</keyword>
<dbReference type="Pfam" id="PF01343">
    <property type="entry name" value="Peptidase_S49"/>
    <property type="match status" value="1"/>
</dbReference>
<dbReference type="InterPro" id="IPR029045">
    <property type="entry name" value="ClpP/crotonase-like_dom_sf"/>
</dbReference>
<keyword evidence="5" id="KW-0812">Transmembrane</keyword>
<dbReference type="EMBL" id="FNQM01000011">
    <property type="protein sequence ID" value="SEA77240.1"/>
    <property type="molecule type" value="Genomic_DNA"/>
</dbReference>
<dbReference type="PANTHER" id="PTHR42987">
    <property type="entry name" value="PEPTIDASE S49"/>
    <property type="match status" value="1"/>
</dbReference>
<dbReference type="Gene3D" id="3.90.226.10">
    <property type="entry name" value="2-enoyl-CoA Hydratase, Chain A, domain 1"/>
    <property type="match status" value="1"/>
</dbReference>
<name>A0A1H4DY21_9RHOB</name>
<feature type="transmembrane region" description="Helical" evidence="5">
    <location>
        <begin position="21"/>
        <end position="42"/>
    </location>
</feature>
<sequence length="302" mass="31775">MSELDPDAVIERRRLRRRLGFWRIVAIVAVLAAVGAAVWRAAPTGPYVARFDVTGAIFDDPERDATLRELARDEDVRAVILRINSPGGSVAGSEALHEALRAVSEAKPLVAVLGEVAASGGYIAAIAADHVIARGGTVTGSIGVIAEFPNVEGLLDTLGVDVARVASAPLKAEPSPFREPSAAALAAQRSLIEDSYDWFLSLVAARRGLAPEDARRLGDGRVFTGRQAVAEGLIDAIGGEPAARDWLESARDVPRALPVRGVEIEREDEGLLGPLGGATLRLRLRKAAAELGAGPALMAILR</sequence>
<accession>A0A1H4DY21</accession>
<dbReference type="AlphaFoldDB" id="A0A1H4DY21"/>
<keyword evidence="2 7" id="KW-0645">Protease</keyword>
<dbReference type="InterPro" id="IPR004635">
    <property type="entry name" value="Pept_S49_SppA"/>
</dbReference>
<evidence type="ECO:0000256" key="5">
    <source>
        <dbReference type="SAM" id="Phobius"/>
    </source>
</evidence>